<keyword evidence="2" id="KW-0812">Transmembrane</keyword>
<dbReference type="HOGENOM" id="CLU_1354569_0_0_1"/>
<feature type="region of interest" description="Disordered" evidence="1">
    <location>
        <begin position="1"/>
        <end position="24"/>
    </location>
</feature>
<feature type="transmembrane region" description="Helical" evidence="2">
    <location>
        <begin position="104"/>
        <end position="123"/>
    </location>
</feature>
<keyword evidence="4" id="KW-1185">Reference proteome</keyword>
<dbReference type="EMBL" id="AQGS01000071">
    <property type="protein sequence ID" value="EPS43578.1"/>
    <property type="molecule type" value="Genomic_DNA"/>
</dbReference>
<evidence type="ECO:0000256" key="2">
    <source>
        <dbReference type="SAM" id="Phobius"/>
    </source>
</evidence>
<reference evidence="3 4" key="1">
    <citation type="journal article" date="2013" name="PLoS Genet.">
        <title>Genomic mechanisms accounting for the adaptation to parasitism in nematode-trapping fungi.</title>
        <authorList>
            <person name="Meerupati T."/>
            <person name="Andersson K.M."/>
            <person name="Friman E."/>
            <person name="Kumar D."/>
            <person name="Tunlid A."/>
            <person name="Ahren D."/>
        </authorList>
    </citation>
    <scope>NUCLEOTIDE SEQUENCE [LARGE SCALE GENOMIC DNA]</scope>
    <source>
        <strain evidence="3 4">CBS 200.50</strain>
    </source>
</reference>
<evidence type="ECO:0000313" key="4">
    <source>
        <dbReference type="Proteomes" id="UP000015100"/>
    </source>
</evidence>
<name>S8BVR1_DACHA</name>
<dbReference type="Proteomes" id="UP000015100">
    <property type="component" value="Unassembled WGS sequence"/>
</dbReference>
<organism evidence="3 4">
    <name type="scientific">Dactylellina haptotyla (strain CBS 200.50)</name>
    <name type="common">Nematode-trapping fungus</name>
    <name type="synonym">Monacrosporium haptotylum</name>
    <dbReference type="NCBI Taxonomy" id="1284197"/>
    <lineage>
        <taxon>Eukaryota</taxon>
        <taxon>Fungi</taxon>
        <taxon>Dikarya</taxon>
        <taxon>Ascomycota</taxon>
        <taxon>Pezizomycotina</taxon>
        <taxon>Orbiliomycetes</taxon>
        <taxon>Orbiliales</taxon>
        <taxon>Orbiliaceae</taxon>
        <taxon>Dactylellina</taxon>
    </lineage>
</organism>
<dbReference type="OrthoDB" id="5342374at2759"/>
<keyword evidence="2" id="KW-1133">Transmembrane helix</keyword>
<sequence length="202" mass="23761">MPRQRDNSTSVQTPRNRRRKIRQANPDLDRAYEKHVGAIDIYTDDEQMRHPLMGRRVMHPVKIHYKAKKRVMPDGKLEWYRGKNGNPITCPFRWIEVFVGHTRGWILFWIAAAYIFMWAFILFQHTRTFPHRRKYPPIGSWVTTEVIDGVTSIYNVTGRIWKAANTRDWTPNPTDPVPDYTILATNTNGRLITDMMITPVPT</sequence>
<evidence type="ECO:0000256" key="1">
    <source>
        <dbReference type="SAM" id="MobiDB-lite"/>
    </source>
</evidence>
<accession>S8BVR1</accession>
<evidence type="ECO:0000313" key="3">
    <source>
        <dbReference type="EMBL" id="EPS43578.1"/>
    </source>
</evidence>
<reference evidence="4" key="2">
    <citation type="submission" date="2013-04" db="EMBL/GenBank/DDBJ databases">
        <title>Genomic mechanisms accounting for the adaptation to parasitism in nematode-trapping fungi.</title>
        <authorList>
            <person name="Ahren D.G."/>
        </authorList>
    </citation>
    <scope>NUCLEOTIDE SEQUENCE [LARGE SCALE GENOMIC DNA]</scope>
    <source>
        <strain evidence="4">CBS 200.50</strain>
    </source>
</reference>
<proteinExistence type="predicted"/>
<protein>
    <submittedName>
        <fullName evidence="3">Uncharacterized protein</fullName>
    </submittedName>
</protein>
<comment type="caution">
    <text evidence="3">The sequence shown here is derived from an EMBL/GenBank/DDBJ whole genome shotgun (WGS) entry which is preliminary data.</text>
</comment>
<gene>
    <name evidence="3" type="ORF">H072_2338</name>
</gene>
<keyword evidence="2" id="KW-0472">Membrane</keyword>
<dbReference type="AlphaFoldDB" id="S8BVR1"/>